<proteinExistence type="predicted"/>
<reference evidence="1 2" key="1">
    <citation type="submission" date="2018-03" db="EMBL/GenBank/DDBJ databases">
        <authorList>
            <person name="Keele B.F."/>
        </authorList>
    </citation>
    <scope>NUCLEOTIDE SEQUENCE [LARGE SCALE GENOMIC DNA]</scope>
    <source>
        <strain evidence="1 2">D20</strain>
    </source>
</reference>
<dbReference type="Proteomes" id="UP000241193">
    <property type="component" value="Unassembled WGS sequence"/>
</dbReference>
<evidence type="ECO:0000313" key="2">
    <source>
        <dbReference type="Proteomes" id="UP000241193"/>
    </source>
</evidence>
<organism evidence="1 2">
    <name type="scientific">Pseudothauera lacus</name>
    <dbReference type="NCBI Taxonomy" id="2136175"/>
    <lineage>
        <taxon>Bacteria</taxon>
        <taxon>Pseudomonadati</taxon>
        <taxon>Pseudomonadota</taxon>
        <taxon>Betaproteobacteria</taxon>
        <taxon>Rhodocyclales</taxon>
        <taxon>Zoogloeaceae</taxon>
        <taxon>Pseudothauera</taxon>
    </lineage>
</organism>
<dbReference type="RefSeq" id="WP_107492141.1">
    <property type="nucleotide sequence ID" value="NZ_PZKC01000002.1"/>
</dbReference>
<sequence length="247" mass="25351">MKALRHRARGFTLTELAIVLVVIGMLAGATAGAFALRADQRGDATASALQIEAAVVAFARLQHRLPCPDTSANGREGDAAGDCPDGVETGWVPYEALGLANPSTQSRARYLVYRNVAVDADLVVLAERTGDLAPSNGHRSRNDLLAALGNAANQPVGATHVHVTGNDGLEGAADCASNRRYHPAFAVVIPGEDRNGNGSPFDANHAALPSSGACIASPNRAASTAYDDHVLAHGLATLAGLLLAGGH</sequence>
<dbReference type="EMBL" id="PZKC01000002">
    <property type="protein sequence ID" value="PTD97621.1"/>
    <property type="molecule type" value="Genomic_DNA"/>
</dbReference>
<reference evidence="1 2" key="2">
    <citation type="submission" date="2018-04" db="EMBL/GenBank/DDBJ databases">
        <title>Thauera lacus sp. nov., isolated from an saline lake in Inner Mongolia, China.</title>
        <authorList>
            <person name="Liang Q.-Y."/>
        </authorList>
    </citation>
    <scope>NUCLEOTIDE SEQUENCE [LARGE SCALE GENOMIC DNA]</scope>
    <source>
        <strain evidence="1 2">D20</strain>
    </source>
</reference>
<dbReference type="SUPFAM" id="SSF54523">
    <property type="entry name" value="Pili subunits"/>
    <property type="match status" value="1"/>
</dbReference>
<keyword evidence="2" id="KW-1185">Reference proteome</keyword>
<dbReference type="NCBIfam" id="TIGR02532">
    <property type="entry name" value="IV_pilin_GFxxxE"/>
    <property type="match status" value="1"/>
</dbReference>
<dbReference type="InterPro" id="IPR045584">
    <property type="entry name" value="Pilin-like"/>
</dbReference>
<dbReference type="InterPro" id="IPR012902">
    <property type="entry name" value="N_methyl_site"/>
</dbReference>
<dbReference type="Pfam" id="PF07963">
    <property type="entry name" value="N_methyl"/>
    <property type="match status" value="1"/>
</dbReference>
<evidence type="ECO:0000313" key="1">
    <source>
        <dbReference type="EMBL" id="PTD97621.1"/>
    </source>
</evidence>
<dbReference type="OrthoDB" id="6038212at2"/>
<accession>A0A2T4IIM8</accession>
<gene>
    <name evidence="1" type="ORF">C8261_02795</name>
</gene>
<name>A0A2T4IIM8_9RHOO</name>
<comment type="caution">
    <text evidence="1">The sequence shown here is derived from an EMBL/GenBank/DDBJ whole genome shotgun (WGS) entry which is preliminary data.</text>
</comment>
<protein>
    <submittedName>
        <fullName evidence="1">Prepilin-type cleavage/methylation domain-containing protein</fullName>
    </submittedName>
</protein>
<dbReference type="AlphaFoldDB" id="A0A2T4IIM8"/>